<sequence length="461" mass="52111">NSSTEAFISDTENNVSFINNIFEGNQPSHITNGFAGNFTANFIYQATPTLDSQIWFTDYHNSSISNNQLHVMLNFASSENNTISKNILNFGNREMVGVTAITLTNGISNIISDNNISDHSMGISLFNEDNSTIVRNNIDIKTEAIVLSGSRYNNISSNLLRAENPLSLRSISSYNQVLYNTINATEVTSIAIRIDNSRANRIVSNQINSLGDGVYFDNMWSGSRTILNQFVNNTVKAKSLGVRIYESHYAANIINNTILVEDSHALRLDRVRQYNLIKGNNLTSIHDLAIWSDVGQFVEIIDNFIWSIENKAFFAWRLEKAQVINNTISGKQIGLEIRETVNSDFINNTIISTDASGIAMSILLQVRDFSYNRFIANSFVGTTANTVSFEILDEDTEYTVGDTILIDSNYTIFYQWNTDTAIYETDAEIFVDRTDATMLDIWVENQWKDKWVRQILFEIHK</sequence>
<dbReference type="InterPro" id="IPR006626">
    <property type="entry name" value="PbH1"/>
</dbReference>
<dbReference type="Gene3D" id="2.160.20.10">
    <property type="entry name" value="Single-stranded right-handed beta-helix, Pectin lyase-like"/>
    <property type="match status" value="1"/>
</dbReference>
<protein>
    <recommendedName>
        <fullName evidence="1">Periplasmic copper-binding protein NosD beta helix domain-containing protein</fullName>
    </recommendedName>
</protein>
<dbReference type="SUPFAM" id="SSF51126">
    <property type="entry name" value="Pectin lyase-like"/>
    <property type="match status" value="1"/>
</dbReference>
<proteinExistence type="predicted"/>
<dbReference type="InterPro" id="IPR012334">
    <property type="entry name" value="Pectin_lyas_fold"/>
</dbReference>
<feature type="non-terminal residue" evidence="2">
    <location>
        <position position="461"/>
    </location>
</feature>
<organism evidence="2">
    <name type="scientific">marine sediment metagenome</name>
    <dbReference type="NCBI Taxonomy" id="412755"/>
    <lineage>
        <taxon>unclassified sequences</taxon>
        <taxon>metagenomes</taxon>
        <taxon>ecological metagenomes</taxon>
    </lineage>
</organism>
<feature type="domain" description="Periplasmic copper-binding protein NosD beta helix" evidence="1">
    <location>
        <begin position="11"/>
        <end position="160"/>
    </location>
</feature>
<dbReference type="Pfam" id="PF05048">
    <property type="entry name" value="NosD"/>
    <property type="match status" value="1"/>
</dbReference>
<evidence type="ECO:0000259" key="1">
    <source>
        <dbReference type="Pfam" id="PF05048"/>
    </source>
</evidence>
<name>A0A0F9ASY9_9ZZZZ</name>
<comment type="caution">
    <text evidence="2">The sequence shown here is derived from an EMBL/GenBank/DDBJ whole genome shotgun (WGS) entry which is preliminary data.</text>
</comment>
<accession>A0A0F9ASY9</accession>
<dbReference type="EMBL" id="LAZR01044409">
    <property type="protein sequence ID" value="KKL04717.1"/>
    <property type="molecule type" value="Genomic_DNA"/>
</dbReference>
<reference evidence="2" key="1">
    <citation type="journal article" date="2015" name="Nature">
        <title>Complex archaea that bridge the gap between prokaryotes and eukaryotes.</title>
        <authorList>
            <person name="Spang A."/>
            <person name="Saw J.H."/>
            <person name="Jorgensen S.L."/>
            <person name="Zaremba-Niedzwiedzka K."/>
            <person name="Martijn J."/>
            <person name="Lind A.E."/>
            <person name="van Eijk R."/>
            <person name="Schleper C."/>
            <person name="Guy L."/>
            <person name="Ettema T.J."/>
        </authorList>
    </citation>
    <scope>NUCLEOTIDE SEQUENCE</scope>
</reference>
<evidence type="ECO:0000313" key="2">
    <source>
        <dbReference type="EMBL" id="KKL04717.1"/>
    </source>
</evidence>
<gene>
    <name evidence="2" type="ORF">LCGC14_2613270</name>
</gene>
<dbReference type="AlphaFoldDB" id="A0A0F9ASY9"/>
<dbReference type="SMART" id="SM00710">
    <property type="entry name" value="PbH1"/>
    <property type="match status" value="7"/>
</dbReference>
<feature type="non-terminal residue" evidence="2">
    <location>
        <position position="1"/>
    </location>
</feature>
<dbReference type="InterPro" id="IPR011050">
    <property type="entry name" value="Pectin_lyase_fold/virulence"/>
</dbReference>
<dbReference type="InterPro" id="IPR007742">
    <property type="entry name" value="NosD_dom"/>
</dbReference>